<name>A0A1I1MI78_9FLAO</name>
<gene>
    <name evidence="2" type="ORF">SAMN04487987_101269</name>
</gene>
<dbReference type="RefSeq" id="WP_092848072.1">
    <property type="nucleotide sequence ID" value="NZ_FOMI01000001.1"/>
</dbReference>
<organism evidence="2 3">
    <name type="scientific">Algibacter pectinivorans</name>
    <dbReference type="NCBI Taxonomy" id="870482"/>
    <lineage>
        <taxon>Bacteria</taxon>
        <taxon>Pseudomonadati</taxon>
        <taxon>Bacteroidota</taxon>
        <taxon>Flavobacteriia</taxon>
        <taxon>Flavobacteriales</taxon>
        <taxon>Flavobacteriaceae</taxon>
        <taxon>Algibacter</taxon>
    </lineage>
</organism>
<keyword evidence="3" id="KW-1185">Reference proteome</keyword>
<evidence type="ECO:0000259" key="1">
    <source>
        <dbReference type="Pfam" id="PF25056"/>
    </source>
</evidence>
<proteinExistence type="predicted"/>
<evidence type="ECO:0000313" key="3">
    <source>
        <dbReference type="Proteomes" id="UP000199439"/>
    </source>
</evidence>
<dbReference type="Pfam" id="PF25056">
    <property type="entry name" value="DUF7793"/>
    <property type="match status" value="1"/>
</dbReference>
<dbReference type="AlphaFoldDB" id="A0A1I1MI78"/>
<accession>A0A1I1MI78</accession>
<dbReference type="InterPro" id="IPR056695">
    <property type="entry name" value="DUF7793"/>
</dbReference>
<evidence type="ECO:0000313" key="2">
    <source>
        <dbReference type="EMBL" id="SFC84836.1"/>
    </source>
</evidence>
<dbReference type="EMBL" id="FOMI01000001">
    <property type="protein sequence ID" value="SFC84836.1"/>
    <property type="molecule type" value="Genomic_DNA"/>
</dbReference>
<sequence length="137" mass="15831">MENNKKCNKAKFWLDQDILFCKFKKGQCTKKFREEFSEDYVKTISSLSGDSYFPLLVDLRALKAKQAFAVIQVIANNSELRSVILCKSFVVRSLYIRFVLLALGGIYDPIIPNKIYKNYNKAISYSLETNQFFNALS</sequence>
<dbReference type="Proteomes" id="UP000199439">
    <property type="component" value="Unassembled WGS sequence"/>
</dbReference>
<protein>
    <recommendedName>
        <fullName evidence="1">DUF7793 domain-containing protein</fullName>
    </recommendedName>
</protein>
<reference evidence="3" key="1">
    <citation type="submission" date="2016-10" db="EMBL/GenBank/DDBJ databases">
        <authorList>
            <person name="Varghese N."/>
            <person name="Submissions S."/>
        </authorList>
    </citation>
    <scope>NUCLEOTIDE SEQUENCE [LARGE SCALE GENOMIC DNA]</scope>
    <source>
        <strain evidence="3">DSM 25730</strain>
    </source>
</reference>
<dbReference type="OrthoDB" id="1139217at2"/>
<dbReference type="STRING" id="870482.SAMN04487987_101269"/>
<feature type="domain" description="DUF7793" evidence="1">
    <location>
        <begin position="12"/>
        <end position="125"/>
    </location>
</feature>